<dbReference type="InterPro" id="IPR008979">
    <property type="entry name" value="Galactose-bd-like_sf"/>
</dbReference>
<dbReference type="InterPro" id="IPR013857">
    <property type="entry name" value="NADH-UbQ_OxRdtase-assoc_prot30"/>
</dbReference>
<feature type="transmembrane region" description="Helical" evidence="3">
    <location>
        <begin position="246"/>
        <end position="269"/>
    </location>
</feature>
<dbReference type="Proteomes" id="UP001303373">
    <property type="component" value="Chromosome 3"/>
</dbReference>
<keyword evidence="3" id="KW-0472">Membrane</keyword>
<keyword evidence="3" id="KW-0812">Transmembrane</keyword>
<dbReference type="EMBL" id="CP138582">
    <property type="protein sequence ID" value="WPG99604.1"/>
    <property type="molecule type" value="Genomic_DNA"/>
</dbReference>
<dbReference type="Pfam" id="PF08547">
    <property type="entry name" value="CIA30"/>
    <property type="match status" value="1"/>
</dbReference>
<organism evidence="5 6">
    <name type="scientific">Acrodontium crateriforme</name>
    <dbReference type="NCBI Taxonomy" id="150365"/>
    <lineage>
        <taxon>Eukaryota</taxon>
        <taxon>Fungi</taxon>
        <taxon>Dikarya</taxon>
        <taxon>Ascomycota</taxon>
        <taxon>Pezizomycotina</taxon>
        <taxon>Dothideomycetes</taxon>
        <taxon>Dothideomycetidae</taxon>
        <taxon>Mycosphaerellales</taxon>
        <taxon>Teratosphaeriaceae</taxon>
        <taxon>Acrodontium</taxon>
    </lineage>
</organism>
<dbReference type="GO" id="GO:0010257">
    <property type="term" value="P:NADH dehydrogenase complex assembly"/>
    <property type="evidence" value="ECO:0007669"/>
    <property type="project" value="TreeGrafter"/>
</dbReference>
<feature type="domain" description="NADH:ubiquinone oxidoreductase intermediate-associated protein 30" evidence="4">
    <location>
        <begin position="23"/>
        <end position="189"/>
    </location>
</feature>
<dbReference type="PANTHER" id="PTHR13194:SF19">
    <property type="entry name" value="NAD(P)-BINDING ROSSMANN-FOLD SUPERFAMILY PROTEIN"/>
    <property type="match status" value="1"/>
</dbReference>
<keyword evidence="3" id="KW-1133">Transmembrane helix</keyword>
<name>A0AAQ3M144_9PEZI</name>
<protein>
    <recommendedName>
        <fullName evidence="4">NADH:ubiquinone oxidoreductase intermediate-associated protein 30 domain-containing protein</fullName>
    </recommendedName>
</protein>
<dbReference type="SUPFAM" id="SSF49785">
    <property type="entry name" value="Galactose-binding domain-like"/>
    <property type="match status" value="1"/>
</dbReference>
<dbReference type="GO" id="GO:0051082">
    <property type="term" value="F:unfolded protein binding"/>
    <property type="evidence" value="ECO:0007669"/>
    <property type="project" value="TreeGrafter"/>
</dbReference>
<reference evidence="5 6" key="1">
    <citation type="submission" date="2023-11" db="EMBL/GenBank/DDBJ databases">
        <title>An acidophilic fungus is an integral part of prey digestion in a carnivorous sundew plant.</title>
        <authorList>
            <person name="Tsai I.J."/>
        </authorList>
    </citation>
    <scope>NUCLEOTIDE SEQUENCE [LARGE SCALE GENOMIC DNA]</scope>
    <source>
        <strain evidence="5">169a</strain>
    </source>
</reference>
<gene>
    <name evidence="5" type="ORF">R9X50_00242200</name>
</gene>
<evidence type="ECO:0000259" key="4">
    <source>
        <dbReference type="Pfam" id="PF08547"/>
    </source>
</evidence>
<feature type="region of interest" description="Disordered" evidence="2">
    <location>
        <begin position="1"/>
        <end position="38"/>
    </location>
</feature>
<comment type="similarity">
    <text evidence="1">Belongs to the CIA30 family.</text>
</comment>
<evidence type="ECO:0000256" key="1">
    <source>
        <dbReference type="ARBA" id="ARBA00007884"/>
    </source>
</evidence>
<dbReference type="AlphaFoldDB" id="A0AAQ3M144"/>
<evidence type="ECO:0000256" key="3">
    <source>
        <dbReference type="SAM" id="Phobius"/>
    </source>
</evidence>
<accession>A0AAQ3M144</accession>
<evidence type="ECO:0000256" key="2">
    <source>
        <dbReference type="SAM" id="MobiDB-lite"/>
    </source>
</evidence>
<sequence length="273" mass="30106">MASASEEDSHASWTLFGGEKGWNADDWTSSDDRVRGGKSESFLECGEKTARFNGVLDIKTLGGAGFASQRTTGDERKWDLSKFNGIKLDVTKGDKKRYTLILKDTILPRDPKTGREQSTISWECDFELSPQDQPDDTSDKSVYIPFASLNPTYRGKLAKDASPLDASNIKRISIMNRSFFGAQEGAFSITFRSITAESKAPKHTSCLKLYSHEETTGFEKIGSIEANNLARHAETANANGQFVRKVLWAATVCALVGFAGVFQAVWLGWIPLQ</sequence>
<evidence type="ECO:0000313" key="5">
    <source>
        <dbReference type="EMBL" id="WPG99604.1"/>
    </source>
</evidence>
<evidence type="ECO:0000313" key="6">
    <source>
        <dbReference type="Proteomes" id="UP001303373"/>
    </source>
</evidence>
<dbReference type="InterPro" id="IPR039131">
    <property type="entry name" value="NDUFAF1"/>
</dbReference>
<dbReference type="PANTHER" id="PTHR13194">
    <property type="entry name" value="COMPLEX I INTERMEDIATE-ASSOCIATED PROTEIN 30"/>
    <property type="match status" value="1"/>
</dbReference>
<proteinExistence type="inferred from homology"/>
<keyword evidence="6" id="KW-1185">Reference proteome</keyword>